<evidence type="ECO:0000313" key="5">
    <source>
        <dbReference type="Proteomes" id="UP001152888"/>
    </source>
</evidence>
<reference evidence="4" key="1">
    <citation type="submission" date="2022-03" db="EMBL/GenBank/DDBJ databases">
        <authorList>
            <person name="Sayadi A."/>
        </authorList>
    </citation>
    <scope>NUCLEOTIDE SEQUENCE</scope>
</reference>
<proteinExistence type="predicted"/>
<protein>
    <recommendedName>
        <fullName evidence="3">DDE Tnp4 domain-containing protein</fullName>
    </recommendedName>
</protein>
<evidence type="ECO:0000256" key="2">
    <source>
        <dbReference type="ARBA" id="ARBA00022723"/>
    </source>
</evidence>
<organism evidence="4 5">
    <name type="scientific">Acanthoscelides obtectus</name>
    <name type="common">Bean weevil</name>
    <name type="synonym">Bruchus obtectus</name>
    <dbReference type="NCBI Taxonomy" id="200917"/>
    <lineage>
        <taxon>Eukaryota</taxon>
        <taxon>Metazoa</taxon>
        <taxon>Ecdysozoa</taxon>
        <taxon>Arthropoda</taxon>
        <taxon>Hexapoda</taxon>
        <taxon>Insecta</taxon>
        <taxon>Pterygota</taxon>
        <taxon>Neoptera</taxon>
        <taxon>Endopterygota</taxon>
        <taxon>Coleoptera</taxon>
        <taxon>Polyphaga</taxon>
        <taxon>Cucujiformia</taxon>
        <taxon>Chrysomeloidea</taxon>
        <taxon>Chrysomelidae</taxon>
        <taxon>Bruchinae</taxon>
        <taxon>Bruchini</taxon>
        <taxon>Acanthoscelides</taxon>
    </lineage>
</organism>
<gene>
    <name evidence="4" type="ORF">ACAOBT_LOCUS32464</name>
</gene>
<dbReference type="OrthoDB" id="6780880at2759"/>
<feature type="domain" description="DDE Tnp4" evidence="3">
    <location>
        <begin position="7"/>
        <end position="66"/>
    </location>
</feature>
<evidence type="ECO:0000313" key="4">
    <source>
        <dbReference type="EMBL" id="CAH2011875.1"/>
    </source>
</evidence>
<dbReference type="Proteomes" id="UP001152888">
    <property type="component" value="Unassembled WGS sequence"/>
</dbReference>
<dbReference type="EMBL" id="CAKOFQ010008123">
    <property type="protein sequence ID" value="CAH2011875.1"/>
    <property type="molecule type" value="Genomic_DNA"/>
</dbReference>
<comment type="caution">
    <text evidence="4">The sequence shown here is derived from an EMBL/GenBank/DDBJ whole genome shotgun (WGS) entry which is preliminary data.</text>
</comment>
<evidence type="ECO:0000259" key="3">
    <source>
        <dbReference type="Pfam" id="PF13359"/>
    </source>
</evidence>
<dbReference type="Pfam" id="PF13359">
    <property type="entry name" value="DDE_Tnp_4"/>
    <property type="match status" value="1"/>
</dbReference>
<dbReference type="GO" id="GO:0046872">
    <property type="term" value="F:metal ion binding"/>
    <property type="evidence" value="ECO:0007669"/>
    <property type="project" value="UniProtKB-KW"/>
</dbReference>
<keyword evidence="2" id="KW-0479">Metal-binding</keyword>
<keyword evidence="5" id="KW-1185">Reference proteome</keyword>
<evidence type="ECO:0000256" key="1">
    <source>
        <dbReference type="ARBA" id="ARBA00001968"/>
    </source>
</evidence>
<sequence>MMKPYPRAQILHDEKKRKFNFCLSKARRTSENAFGIMSTIFRIFFIPINLKTETETDSIIVVCCNMLRDDYLSLNPTKVDITPNLEGFPTQNLINLAGTGGFAGAEGFEVRR</sequence>
<dbReference type="InterPro" id="IPR027806">
    <property type="entry name" value="HARBI1_dom"/>
</dbReference>
<dbReference type="AlphaFoldDB" id="A0A9P0Q5X7"/>
<accession>A0A9P0Q5X7</accession>
<name>A0A9P0Q5X7_ACAOB</name>
<comment type="cofactor">
    <cofactor evidence="1">
        <name>a divalent metal cation</name>
        <dbReference type="ChEBI" id="CHEBI:60240"/>
    </cofactor>
</comment>